<dbReference type="InterPro" id="IPR011051">
    <property type="entry name" value="RmlC_Cupin_sf"/>
</dbReference>
<keyword evidence="2" id="KW-0413">Isomerase</keyword>
<dbReference type="CDD" id="cd02226">
    <property type="entry name" value="cupin_YdbB-like"/>
    <property type="match status" value="1"/>
</dbReference>
<dbReference type="EMBL" id="JACIJO010000004">
    <property type="protein sequence ID" value="MBB6328640.1"/>
    <property type="molecule type" value="Genomic_DNA"/>
</dbReference>
<dbReference type="Pfam" id="PF07883">
    <property type="entry name" value="Cupin_2"/>
    <property type="match status" value="1"/>
</dbReference>
<gene>
    <name evidence="2" type="ORF">FHS59_004296</name>
</gene>
<keyword evidence="3" id="KW-1185">Reference proteome</keyword>
<protein>
    <submittedName>
        <fullName evidence="2">Mannose-6-phosphate isomerase-like protein (Cupin superfamily)</fullName>
    </submittedName>
</protein>
<proteinExistence type="predicted"/>
<dbReference type="RefSeq" id="WP_184497917.1">
    <property type="nucleotide sequence ID" value="NZ_JACIJO010000004.1"/>
</dbReference>
<reference evidence="2 3" key="1">
    <citation type="submission" date="2020-08" db="EMBL/GenBank/DDBJ databases">
        <title>Genomic Encyclopedia of Type Strains, Phase IV (KMG-IV): sequencing the most valuable type-strain genomes for metagenomic binning, comparative biology and taxonomic classification.</title>
        <authorList>
            <person name="Goeker M."/>
        </authorList>
    </citation>
    <scope>NUCLEOTIDE SEQUENCE [LARGE SCALE GENOMIC DNA]</scope>
    <source>
        <strain evidence="2 3">DSM 102044</strain>
    </source>
</reference>
<comment type="caution">
    <text evidence="2">The sequence shown here is derived from an EMBL/GenBank/DDBJ whole genome shotgun (WGS) entry which is preliminary data.</text>
</comment>
<dbReference type="PANTHER" id="PTHR36114">
    <property type="entry name" value="16.7 KDA PROTEIN IN WHIE LOCUS"/>
    <property type="match status" value="1"/>
</dbReference>
<name>A0A841MME1_9BACT</name>
<accession>A0A841MME1</accession>
<dbReference type="Proteomes" id="UP000588604">
    <property type="component" value="Unassembled WGS sequence"/>
</dbReference>
<organism evidence="2 3">
    <name type="scientific">Algoriphagus iocasae</name>
    <dbReference type="NCBI Taxonomy" id="1836499"/>
    <lineage>
        <taxon>Bacteria</taxon>
        <taxon>Pseudomonadati</taxon>
        <taxon>Bacteroidota</taxon>
        <taxon>Cytophagia</taxon>
        <taxon>Cytophagales</taxon>
        <taxon>Cyclobacteriaceae</taxon>
        <taxon>Algoriphagus</taxon>
    </lineage>
</organism>
<dbReference type="InterPro" id="IPR014710">
    <property type="entry name" value="RmlC-like_jellyroll"/>
</dbReference>
<evidence type="ECO:0000259" key="1">
    <source>
        <dbReference type="Pfam" id="PF07883"/>
    </source>
</evidence>
<dbReference type="GO" id="GO:0016853">
    <property type="term" value="F:isomerase activity"/>
    <property type="evidence" value="ECO:0007669"/>
    <property type="project" value="UniProtKB-KW"/>
</dbReference>
<dbReference type="AlphaFoldDB" id="A0A841MME1"/>
<dbReference type="InterPro" id="IPR052044">
    <property type="entry name" value="PKS_Associated_Protein"/>
</dbReference>
<sequence length="121" mass="14119">MTPQKISIKEKLDMFSDYWNPKIVGDLNNQHVKLVKFKGEFVWHHHEQEDEMFLVIEGEFDMHFRDKIVKLTKNEFIIVPRGIEHKPVAKDEVSVLLFEPNTTLNTGNTVGELTKSALEKI</sequence>
<evidence type="ECO:0000313" key="2">
    <source>
        <dbReference type="EMBL" id="MBB6328640.1"/>
    </source>
</evidence>
<feature type="domain" description="Cupin type-2" evidence="1">
    <location>
        <begin position="39"/>
        <end position="93"/>
    </location>
</feature>
<dbReference type="Gene3D" id="2.60.120.10">
    <property type="entry name" value="Jelly Rolls"/>
    <property type="match status" value="1"/>
</dbReference>
<dbReference type="PANTHER" id="PTHR36114:SF1">
    <property type="entry name" value="16.7 KDA PROTEIN IN WHIE LOCUS"/>
    <property type="match status" value="1"/>
</dbReference>
<dbReference type="SUPFAM" id="SSF51182">
    <property type="entry name" value="RmlC-like cupins"/>
    <property type="match status" value="1"/>
</dbReference>
<evidence type="ECO:0000313" key="3">
    <source>
        <dbReference type="Proteomes" id="UP000588604"/>
    </source>
</evidence>
<dbReference type="InterPro" id="IPR013096">
    <property type="entry name" value="Cupin_2"/>
</dbReference>